<dbReference type="EMBL" id="MU118119">
    <property type="protein sequence ID" value="KAF9644787.1"/>
    <property type="molecule type" value="Genomic_DNA"/>
</dbReference>
<reference evidence="1" key="2">
    <citation type="journal article" date="2020" name="Nat. Commun.">
        <title>Large-scale genome sequencing of mycorrhizal fungi provides insights into the early evolution of symbiotic traits.</title>
        <authorList>
            <person name="Miyauchi S."/>
            <person name="Kiss E."/>
            <person name="Kuo A."/>
            <person name="Drula E."/>
            <person name="Kohler A."/>
            <person name="Sanchez-Garcia M."/>
            <person name="Morin E."/>
            <person name="Andreopoulos B."/>
            <person name="Barry K.W."/>
            <person name="Bonito G."/>
            <person name="Buee M."/>
            <person name="Carver A."/>
            <person name="Chen C."/>
            <person name="Cichocki N."/>
            <person name="Clum A."/>
            <person name="Culley D."/>
            <person name="Crous P.W."/>
            <person name="Fauchery L."/>
            <person name="Girlanda M."/>
            <person name="Hayes R.D."/>
            <person name="Keri Z."/>
            <person name="LaButti K."/>
            <person name="Lipzen A."/>
            <person name="Lombard V."/>
            <person name="Magnuson J."/>
            <person name="Maillard F."/>
            <person name="Murat C."/>
            <person name="Nolan M."/>
            <person name="Ohm R.A."/>
            <person name="Pangilinan J."/>
            <person name="Pereira M.F."/>
            <person name="Perotto S."/>
            <person name="Peter M."/>
            <person name="Pfister S."/>
            <person name="Riley R."/>
            <person name="Sitrit Y."/>
            <person name="Stielow J.B."/>
            <person name="Szollosi G."/>
            <person name="Zifcakova L."/>
            <person name="Stursova M."/>
            <person name="Spatafora J.W."/>
            <person name="Tedersoo L."/>
            <person name="Vaario L.M."/>
            <person name="Yamada A."/>
            <person name="Yan M."/>
            <person name="Wang P."/>
            <person name="Xu J."/>
            <person name="Bruns T."/>
            <person name="Baldrian P."/>
            <person name="Vilgalys R."/>
            <person name="Dunand C."/>
            <person name="Henrissat B."/>
            <person name="Grigoriev I.V."/>
            <person name="Hibbett D."/>
            <person name="Nagy L.G."/>
            <person name="Martin F.M."/>
        </authorList>
    </citation>
    <scope>NUCLEOTIDE SEQUENCE</scope>
    <source>
        <strain evidence="1">P2</strain>
    </source>
</reference>
<evidence type="ECO:0000313" key="1">
    <source>
        <dbReference type="EMBL" id="KAF9644787.1"/>
    </source>
</evidence>
<proteinExistence type="predicted"/>
<gene>
    <name evidence="1" type="ORF">BDM02DRAFT_3263348</name>
</gene>
<sequence length="474" mass="52893">MRVHLLRTTSRRFSRVRNVTAGQTGRLHHTKSELFDELVSRELVDQITRPDALRQHLRTPQTIYGGIDPTSNALHVGHLIPMMVLLHFHLRGHHVIPLIGGATARIGDPSGRLSERPLLSTASVNDNASTLMSAVTKFFKGSLTYAATRLKCLDVKADVPKILDNFQWYKNMNLLDFLRVAGYHSRVNTMLSRESVRARLDSKEGISFTEFAYQLLQAYDFQELHRSLGCTIQVGGSDQWGNILAGVDLINRITDSDQGLQARDKVYGITTPLLTNSSGLKFSKSTGTAVWLDRSLSSHQDFYQFFVRCPDEQVEQWLKMFTLLELEQIAELMERHKVTPHLRVAQKVLAEETTEMVHGPSAVRHAQTAAKVLFDSDYSSINVSDLLSALESDPKLVYVDKGEMFSVPLIKMGVSTAFLGSVSAAKNLVKSNGLKLNNTVVKDPFYVLKPADLLGERVAIIKAGPHRHLVLALV</sequence>
<keyword evidence="2" id="KW-1185">Reference proteome</keyword>
<reference evidence="1" key="1">
    <citation type="submission" date="2019-10" db="EMBL/GenBank/DDBJ databases">
        <authorList>
            <consortium name="DOE Joint Genome Institute"/>
            <person name="Kuo A."/>
            <person name="Miyauchi S."/>
            <person name="Kiss E."/>
            <person name="Drula E."/>
            <person name="Kohler A."/>
            <person name="Sanchez-Garcia M."/>
            <person name="Andreopoulos B."/>
            <person name="Barry K.W."/>
            <person name="Bonito G."/>
            <person name="Buee M."/>
            <person name="Carver A."/>
            <person name="Chen C."/>
            <person name="Cichocki N."/>
            <person name="Clum A."/>
            <person name="Culley D."/>
            <person name="Crous P.W."/>
            <person name="Fauchery L."/>
            <person name="Girlanda M."/>
            <person name="Hayes R."/>
            <person name="Keri Z."/>
            <person name="Labutti K."/>
            <person name="Lipzen A."/>
            <person name="Lombard V."/>
            <person name="Magnuson J."/>
            <person name="Maillard F."/>
            <person name="Morin E."/>
            <person name="Murat C."/>
            <person name="Nolan M."/>
            <person name="Ohm R."/>
            <person name="Pangilinan J."/>
            <person name="Pereira M."/>
            <person name="Perotto S."/>
            <person name="Peter M."/>
            <person name="Riley R."/>
            <person name="Sitrit Y."/>
            <person name="Stielow B."/>
            <person name="Szollosi G."/>
            <person name="Zifcakova L."/>
            <person name="Stursova M."/>
            <person name="Spatafora J.W."/>
            <person name="Tedersoo L."/>
            <person name="Vaario L.-M."/>
            <person name="Yamada A."/>
            <person name="Yan M."/>
            <person name="Wang P."/>
            <person name="Xu J."/>
            <person name="Bruns T."/>
            <person name="Baldrian P."/>
            <person name="Vilgalys R."/>
            <person name="Henrissat B."/>
            <person name="Grigoriev I.V."/>
            <person name="Hibbett D."/>
            <person name="Nagy L.G."/>
            <person name="Martin F.M."/>
        </authorList>
    </citation>
    <scope>NUCLEOTIDE SEQUENCE</scope>
    <source>
        <strain evidence="1">P2</strain>
    </source>
</reference>
<name>A0ACB6Z5F6_THEGA</name>
<evidence type="ECO:0000313" key="2">
    <source>
        <dbReference type="Proteomes" id="UP000886501"/>
    </source>
</evidence>
<protein>
    <submittedName>
        <fullName evidence="1">Tyrosyl-tRNA synthetase</fullName>
    </submittedName>
</protein>
<organism evidence="1 2">
    <name type="scientific">Thelephora ganbajun</name>
    <name type="common">Ganba fungus</name>
    <dbReference type="NCBI Taxonomy" id="370292"/>
    <lineage>
        <taxon>Eukaryota</taxon>
        <taxon>Fungi</taxon>
        <taxon>Dikarya</taxon>
        <taxon>Basidiomycota</taxon>
        <taxon>Agaricomycotina</taxon>
        <taxon>Agaricomycetes</taxon>
        <taxon>Thelephorales</taxon>
        <taxon>Thelephoraceae</taxon>
        <taxon>Thelephora</taxon>
    </lineage>
</organism>
<accession>A0ACB6Z5F6</accession>
<comment type="caution">
    <text evidence="1">The sequence shown here is derived from an EMBL/GenBank/DDBJ whole genome shotgun (WGS) entry which is preliminary data.</text>
</comment>
<dbReference type="Proteomes" id="UP000886501">
    <property type="component" value="Unassembled WGS sequence"/>
</dbReference>